<reference evidence="2 3" key="1">
    <citation type="journal article" date="2018" name="Syst. Appl. Microbiol.">
        <title>Pseudomonas silesiensis sp. nov. strain A3T isolated from a biological pesticide sewage treatment plant and analysis of the complete genome sequence.</title>
        <authorList>
            <person name="Kaminski M.A."/>
            <person name="Furmanczyk E.M."/>
            <person name="Sobczak A."/>
            <person name="Dziembowski A."/>
            <person name="Lipinski L."/>
        </authorList>
    </citation>
    <scope>NUCLEOTIDE SEQUENCE [LARGE SCALE GENOMIC DNA]</scope>
    <source>
        <strain evidence="2 3">A3</strain>
    </source>
</reference>
<organism evidence="2 3">
    <name type="scientific">Pseudomonas silesiensis</name>
    <dbReference type="NCBI Taxonomy" id="1853130"/>
    <lineage>
        <taxon>Bacteria</taxon>
        <taxon>Pseudomonadati</taxon>
        <taxon>Pseudomonadota</taxon>
        <taxon>Gammaproteobacteria</taxon>
        <taxon>Pseudomonadales</taxon>
        <taxon>Pseudomonadaceae</taxon>
        <taxon>Pseudomonas</taxon>
    </lineage>
</organism>
<evidence type="ECO:0000313" key="3">
    <source>
        <dbReference type="Proteomes" id="UP000078354"/>
    </source>
</evidence>
<feature type="transmembrane region" description="Helical" evidence="1">
    <location>
        <begin position="15"/>
        <end position="33"/>
    </location>
</feature>
<evidence type="ECO:0000313" key="2">
    <source>
        <dbReference type="EMBL" id="ANJ58195.1"/>
    </source>
</evidence>
<dbReference type="EMBL" id="CP014870">
    <property type="protein sequence ID" value="ANJ58195.1"/>
    <property type="molecule type" value="Genomic_DNA"/>
</dbReference>
<dbReference type="Pfam" id="PF09933">
    <property type="entry name" value="DUF2165"/>
    <property type="match status" value="1"/>
</dbReference>
<dbReference type="Proteomes" id="UP000078354">
    <property type="component" value="Chromosome"/>
</dbReference>
<keyword evidence="3" id="KW-1185">Reference proteome</keyword>
<dbReference type="RefSeq" id="WP_064679649.1">
    <property type="nucleotide sequence ID" value="NZ_CP014870.1"/>
</dbReference>
<gene>
    <name evidence="2" type="ORF">PMA3_24710</name>
</gene>
<dbReference type="KEGG" id="psil:PMA3_24710"/>
<feature type="transmembrane region" description="Helical" evidence="1">
    <location>
        <begin position="111"/>
        <end position="129"/>
    </location>
</feature>
<feature type="transmembrane region" description="Helical" evidence="1">
    <location>
        <begin position="72"/>
        <end position="90"/>
    </location>
</feature>
<dbReference type="AlphaFoldDB" id="A0A191YZ72"/>
<keyword evidence="1" id="KW-1133">Transmembrane helix</keyword>
<evidence type="ECO:0008006" key="4">
    <source>
        <dbReference type="Google" id="ProtNLM"/>
    </source>
</evidence>
<sequence>MNHFTTVCAIRRSKVLIVLMAALFGIATLINNFTDYAAYTEYIGRIISMSDTVGNDSRRYRAVTSTLFHHRFYWAIITLEVIFTFSCLYGTFHLYRKINAPRNDFHEAKKFAIVGLTTAIFVYYILYVIILNEWFDVEYSAQRNAFDWARSNIQYMFFALIYLVLPNDK</sequence>
<dbReference type="InterPro" id="IPR018681">
    <property type="entry name" value="DUF2165_transmembrane"/>
</dbReference>
<keyword evidence="1" id="KW-0812">Transmembrane</keyword>
<name>A0A191YZ72_9PSED</name>
<feature type="transmembrane region" description="Helical" evidence="1">
    <location>
        <begin position="149"/>
        <end position="165"/>
    </location>
</feature>
<protein>
    <recommendedName>
        <fullName evidence="4">DUF2165 domain-containing protein</fullName>
    </recommendedName>
</protein>
<accession>A0A191YZ72</accession>
<dbReference type="OrthoDB" id="7618855at2"/>
<evidence type="ECO:0000256" key="1">
    <source>
        <dbReference type="SAM" id="Phobius"/>
    </source>
</evidence>
<keyword evidence="1" id="KW-0472">Membrane</keyword>
<proteinExistence type="predicted"/>